<dbReference type="AlphaFoldDB" id="U6RQL3"/>
<keyword evidence="2" id="KW-1185">Reference proteome</keyword>
<organism evidence="1 2">
    <name type="scientific">Phocaeicola massiliensis B84634 = Timone 84634 = DSM 17679 = JCM 13223</name>
    <dbReference type="NCBI Taxonomy" id="1121098"/>
    <lineage>
        <taxon>Bacteria</taxon>
        <taxon>Pseudomonadati</taxon>
        <taxon>Bacteroidota</taxon>
        <taxon>Bacteroidia</taxon>
        <taxon>Bacteroidales</taxon>
        <taxon>Bacteroidaceae</taxon>
        <taxon>Phocaeicola</taxon>
    </lineage>
</organism>
<dbReference type="PATRIC" id="fig|1121098.3.peg.300"/>
<reference evidence="1 2" key="1">
    <citation type="submission" date="2013-04" db="EMBL/GenBank/DDBJ databases">
        <title>The Genome Sequence of Bacteroides massiliensis DSM 17679.</title>
        <authorList>
            <consortium name="The Broad Institute Genomics Platform"/>
            <person name="Earl A."/>
            <person name="Ward D."/>
            <person name="Feldgarden M."/>
            <person name="Gevers D."/>
            <person name="Martens E."/>
            <person name="Fenner L."/>
            <person name="Roux V."/>
            <person name="Mallet M.N."/>
            <person name="Raoult D."/>
            <person name="Walker B."/>
            <person name="Young S."/>
            <person name="Zeng Q."/>
            <person name="Gargeya S."/>
            <person name="Fitzgerald M."/>
            <person name="Haas B."/>
            <person name="Abouelleil A."/>
            <person name="Allen A.W."/>
            <person name="Alvarado L."/>
            <person name="Arachchi H.M."/>
            <person name="Berlin A.M."/>
            <person name="Chapman S.B."/>
            <person name="Gainer-Dewar J."/>
            <person name="Goldberg J."/>
            <person name="Griggs A."/>
            <person name="Gujja S."/>
            <person name="Hansen M."/>
            <person name="Howarth C."/>
            <person name="Imamovic A."/>
            <person name="Ireland A."/>
            <person name="Larimer J."/>
            <person name="McCowan C."/>
            <person name="Murphy C."/>
            <person name="Pearson M."/>
            <person name="Poon T.W."/>
            <person name="Priest M."/>
            <person name="Roberts A."/>
            <person name="Saif S."/>
            <person name="Shea T."/>
            <person name="Sisk P."/>
            <person name="Sykes S."/>
            <person name="Wortman J."/>
            <person name="Nusbaum C."/>
            <person name="Birren B."/>
        </authorList>
    </citation>
    <scope>NUCLEOTIDE SEQUENCE [LARGE SCALE GENOMIC DNA]</scope>
    <source>
        <strain evidence="2">B84634 / Timone 84634 / DSM 17679 / JCM 13223</strain>
    </source>
</reference>
<gene>
    <name evidence="1" type="ORF">HMPREF1534_00298</name>
</gene>
<dbReference type="EMBL" id="AQHY01000004">
    <property type="protein sequence ID" value="EOA58332.1"/>
    <property type="molecule type" value="Genomic_DNA"/>
</dbReference>
<dbReference type="HOGENOM" id="CLU_196776_0_0_10"/>
<accession>U6RQL3</accession>
<dbReference type="OrthoDB" id="34245at816"/>
<proteinExistence type="predicted"/>
<evidence type="ECO:0000313" key="2">
    <source>
        <dbReference type="Proteomes" id="UP000017831"/>
    </source>
</evidence>
<comment type="caution">
    <text evidence="1">The sequence shown here is derived from an EMBL/GenBank/DDBJ whole genome shotgun (WGS) entry which is preliminary data.</text>
</comment>
<sequence>MEANMCVIKELSRFIKKGTSTFRDASKGRYHKESKEILELKEEMFGKESRRSDDRQNVLKDRKAIEKDVRKSFDKLALRNG</sequence>
<dbReference type="Proteomes" id="UP000017831">
    <property type="component" value="Unassembled WGS sequence"/>
</dbReference>
<dbReference type="STRING" id="1121098.HMPREF1534_00298"/>
<evidence type="ECO:0000313" key="1">
    <source>
        <dbReference type="EMBL" id="EOA58332.1"/>
    </source>
</evidence>
<name>U6RQL3_9BACT</name>
<protein>
    <submittedName>
        <fullName evidence="1">Uncharacterized protein</fullName>
    </submittedName>
</protein>